<evidence type="ECO:0000313" key="4">
    <source>
        <dbReference type="Proteomes" id="UP000598971"/>
    </source>
</evidence>
<gene>
    <name evidence="3" type="primary">dacB</name>
    <name evidence="3" type="ORF">GD597_04235</name>
</gene>
<evidence type="ECO:0000256" key="1">
    <source>
        <dbReference type="ARBA" id="ARBA00006096"/>
    </source>
</evidence>
<dbReference type="GO" id="GO:0009002">
    <property type="term" value="F:serine-type D-Ala-D-Ala carboxypeptidase activity"/>
    <property type="evidence" value="ECO:0007669"/>
    <property type="project" value="UniProtKB-EC"/>
</dbReference>
<dbReference type="EC" id="3.4.16.4" evidence="3"/>
<keyword evidence="3" id="KW-0121">Carboxypeptidase</keyword>
<dbReference type="GO" id="GO:0000270">
    <property type="term" value="P:peptidoglycan metabolic process"/>
    <property type="evidence" value="ECO:0007669"/>
    <property type="project" value="TreeGrafter"/>
</dbReference>
<evidence type="ECO:0000256" key="2">
    <source>
        <dbReference type="ARBA" id="ARBA00022801"/>
    </source>
</evidence>
<dbReference type="AlphaFoldDB" id="A0A8J8FE06"/>
<comment type="caution">
    <text evidence="3">The sequence shown here is derived from an EMBL/GenBank/DDBJ whole genome shotgun (WGS) entry which is preliminary data.</text>
</comment>
<dbReference type="EMBL" id="WHPF01000003">
    <property type="protein sequence ID" value="NNV54659.1"/>
    <property type="molecule type" value="Genomic_DNA"/>
</dbReference>
<dbReference type="InterPro" id="IPR012338">
    <property type="entry name" value="Beta-lactam/transpept-like"/>
</dbReference>
<dbReference type="Pfam" id="PF02113">
    <property type="entry name" value="Peptidase_S13"/>
    <property type="match status" value="1"/>
</dbReference>
<dbReference type="Gene3D" id="3.40.710.10">
    <property type="entry name" value="DD-peptidase/beta-lactamase superfamily"/>
    <property type="match status" value="2"/>
</dbReference>
<dbReference type="Proteomes" id="UP000598971">
    <property type="component" value="Unassembled WGS sequence"/>
</dbReference>
<name>A0A8J8FE06_9BACT</name>
<accession>A0A8J8FE06</accession>
<comment type="similarity">
    <text evidence="1">Belongs to the peptidase S13 family.</text>
</comment>
<sequence>MNSPATVMIKTITQWCCWWVPCLGCLLVLASCSVSKRIDTIAGKTITHKKELENAHIGITVYNSANGKYLYNSNGNKYFIPASNTKIITCYAAMKYLGDSLPGLSVAEFNNFIVVSPTGDPTLLHPDFANQPVIDFLVKQPKGIFFTNNKWRENAYGAGWSWDDYDTYYMAERSAMPIYGNVLSASGKANALQVVPNNLVTAINNKNNDTTAFASSISRDFYNNQFAVQYNSATQQIVQTPFITSDSLALRLLQDTLHKTFSRPGKFGAANNNTKANSYTVYSQPTDTMLKIMMHRSDNFYAEQSLLMLSNQHLGIMSDAAIIDTLLKSDFKAMPQNPRWVDGSGLSRYNLFTPQDFVFVLDKMKQEFNWQRITTIFATGGGGTLNGQYDSLQGKLYAKTGTLSNNIALSGYLITNKGQTLIFSIMVGNHTSSNALIRKSMEAFLTKLVQQY</sequence>
<dbReference type="NCBIfam" id="TIGR00666">
    <property type="entry name" value="PBP4"/>
    <property type="match status" value="1"/>
</dbReference>
<dbReference type="SUPFAM" id="SSF56601">
    <property type="entry name" value="beta-lactamase/transpeptidase-like"/>
    <property type="match status" value="1"/>
</dbReference>
<dbReference type="GO" id="GO:0006508">
    <property type="term" value="P:proteolysis"/>
    <property type="evidence" value="ECO:0007669"/>
    <property type="project" value="InterPro"/>
</dbReference>
<dbReference type="PANTHER" id="PTHR30023">
    <property type="entry name" value="D-ALANYL-D-ALANINE CARBOXYPEPTIDASE"/>
    <property type="match status" value="1"/>
</dbReference>
<proteinExistence type="inferred from homology"/>
<keyword evidence="2 3" id="KW-0378">Hydrolase</keyword>
<organism evidence="3 4">
    <name type="scientific">Limnovirga soli</name>
    <dbReference type="NCBI Taxonomy" id="2656915"/>
    <lineage>
        <taxon>Bacteria</taxon>
        <taxon>Pseudomonadati</taxon>
        <taxon>Bacteroidota</taxon>
        <taxon>Chitinophagia</taxon>
        <taxon>Chitinophagales</taxon>
        <taxon>Chitinophagaceae</taxon>
        <taxon>Limnovirga</taxon>
    </lineage>
</organism>
<reference evidence="3" key="1">
    <citation type="submission" date="2019-10" db="EMBL/GenBank/DDBJ databases">
        <title>Draft genome sequence of Panacibacter sp. KCS-6.</title>
        <authorList>
            <person name="Yim K.J."/>
        </authorList>
    </citation>
    <scope>NUCLEOTIDE SEQUENCE</scope>
    <source>
        <strain evidence="3">KCS-6</strain>
    </source>
</reference>
<keyword evidence="4" id="KW-1185">Reference proteome</keyword>
<dbReference type="InterPro" id="IPR000667">
    <property type="entry name" value="Peptidase_S13"/>
</dbReference>
<dbReference type="PANTHER" id="PTHR30023:SF0">
    <property type="entry name" value="PENICILLIN-SENSITIVE CARBOXYPEPTIDASE A"/>
    <property type="match status" value="1"/>
</dbReference>
<evidence type="ECO:0000313" key="3">
    <source>
        <dbReference type="EMBL" id="NNV54659.1"/>
    </source>
</evidence>
<keyword evidence="3" id="KW-0645">Protease</keyword>
<dbReference type="PRINTS" id="PR00922">
    <property type="entry name" value="DADACBPTASE3"/>
</dbReference>
<protein>
    <submittedName>
        <fullName evidence="3">D-alanyl-D-alanine carboxypeptidase/D-alanyl-D-alanine-endopeptidase</fullName>
        <ecNumber evidence="3">3.4.16.4</ecNumber>
    </submittedName>
</protein>